<dbReference type="Pfam" id="PF00293">
    <property type="entry name" value="NUDIX"/>
    <property type="match status" value="1"/>
</dbReference>
<dbReference type="InterPro" id="IPR000086">
    <property type="entry name" value="NUDIX_hydrolase_dom"/>
</dbReference>
<reference evidence="2" key="1">
    <citation type="submission" date="2020-07" db="EMBL/GenBank/DDBJ databases">
        <title>Huge and variable diversity of episymbiotic CPR bacteria and DPANN archaea in groundwater ecosystems.</title>
        <authorList>
            <person name="He C.Y."/>
            <person name="Keren R."/>
            <person name="Whittaker M."/>
            <person name="Farag I.F."/>
            <person name="Doudna J."/>
            <person name="Cate J.H.D."/>
            <person name="Banfield J.F."/>
        </authorList>
    </citation>
    <scope>NUCLEOTIDE SEQUENCE</scope>
    <source>
        <strain evidence="2">NC_groundwater_672_Ag_B-0.1um_62_36</strain>
    </source>
</reference>
<protein>
    <submittedName>
        <fullName evidence="2">NUDIX hydrolase</fullName>
    </submittedName>
</protein>
<keyword evidence="2" id="KW-0378">Hydrolase</keyword>
<dbReference type="EMBL" id="JACPRF010000090">
    <property type="protein sequence ID" value="MBI2875831.1"/>
    <property type="molecule type" value="Genomic_DNA"/>
</dbReference>
<organism evidence="2 3">
    <name type="scientific">Tectimicrobiota bacterium</name>
    <dbReference type="NCBI Taxonomy" id="2528274"/>
    <lineage>
        <taxon>Bacteria</taxon>
        <taxon>Pseudomonadati</taxon>
        <taxon>Nitrospinota/Tectimicrobiota group</taxon>
        <taxon>Candidatus Tectimicrobiota</taxon>
    </lineage>
</organism>
<evidence type="ECO:0000259" key="1">
    <source>
        <dbReference type="PROSITE" id="PS51462"/>
    </source>
</evidence>
<dbReference type="Gene3D" id="6.10.250.1120">
    <property type="match status" value="1"/>
</dbReference>
<evidence type="ECO:0000313" key="2">
    <source>
        <dbReference type="EMBL" id="MBI2875831.1"/>
    </source>
</evidence>
<dbReference type="Pfam" id="PF12535">
    <property type="entry name" value="Nudix_N"/>
    <property type="match status" value="1"/>
</dbReference>
<dbReference type="InterPro" id="IPR059176">
    <property type="entry name" value="UDP-X_N"/>
</dbReference>
<comment type="caution">
    <text evidence="2">The sequence shown here is derived from an EMBL/GenBank/DDBJ whole genome shotgun (WGS) entry which is preliminary data.</text>
</comment>
<dbReference type="AlphaFoldDB" id="A0A932CLZ1"/>
<dbReference type="PANTHER" id="PTHR43736">
    <property type="entry name" value="ADP-RIBOSE PYROPHOSPHATASE"/>
    <property type="match status" value="1"/>
</dbReference>
<accession>A0A932CLZ1</accession>
<dbReference type="Gene3D" id="3.90.79.10">
    <property type="entry name" value="Nucleoside Triphosphate Pyrophosphohydrolase"/>
    <property type="match status" value="1"/>
</dbReference>
<proteinExistence type="predicted"/>
<dbReference type="PROSITE" id="PS51462">
    <property type="entry name" value="NUDIX"/>
    <property type="match status" value="1"/>
</dbReference>
<gene>
    <name evidence="2" type="ORF">HYY20_03000</name>
</gene>
<dbReference type="Proteomes" id="UP000769766">
    <property type="component" value="Unassembled WGS sequence"/>
</dbReference>
<dbReference type="InterPro" id="IPR015797">
    <property type="entry name" value="NUDIX_hydrolase-like_dom_sf"/>
</dbReference>
<dbReference type="PANTHER" id="PTHR43736:SF1">
    <property type="entry name" value="DIHYDRONEOPTERIN TRIPHOSPHATE DIPHOSPHATASE"/>
    <property type="match status" value="1"/>
</dbReference>
<dbReference type="GO" id="GO:0016787">
    <property type="term" value="F:hydrolase activity"/>
    <property type="evidence" value="ECO:0007669"/>
    <property type="project" value="UniProtKB-KW"/>
</dbReference>
<dbReference type="SUPFAM" id="SSF55811">
    <property type="entry name" value="Nudix"/>
    <property type="match status" value="1"/>
</dbReference>
<evidence type="ECO:0000313" key="3">
    <source>
        <dbReference type="Proteomes" id="UP000769766"/>
    </source>
</evidence>
<sequence length="209" mass="23626">MAELCDLRWLEWAREIQSLCQTGLAYSTSGYDTERYRRLMDIAAAIVASHTQLSRDGWLQNFLAQPGYATPKVDVRGAIIRDGRILLVQERSDECWCMPGGWADVGEFPSSMVVREVWEESGFAVVPCKVIGVYDANRSGIPLEFYHAYKIVFRCEITGGAARPSDETLAADFFPFEALPPLSSARTNEKHLAEVLAHWRDPQRPTYFD</sequence>
<feature type="domain" description="Nudix hydrolase" evidence="1">
    <location>
        <begin position="70"/>
        <end position="198"/>
    </location>
</feature>
<name>A0A932CLZ1_UNCTE</name>
<dbReference type="CDD" id="cd04672">
    <property type="entry name" value="NUDIX_CDP-Chase_like"/>
    <property type="match status" value="1"/>
</dbReference>